<gene>
    <name evidence="10" type="primary">glcB</name>
    <name evidence="17" type="ORF">HBH26_01250</name>
</gene>
<dbReference type="EC" id="2.3.3.9" evidence="10 11"/>
<dbReference type="NCBIfam" id="NF002825">
    <property type="entry name" value="PRK02999.1"/>
    <property type="match status" value="1"/>
</dbReference>
<feature type="binding site" evidence="10">
    <location>
        <begin position="418"/>
        <end position="421"/>
    </location>
    <ligand>
        <name>glyoxylate</name>
        <dbReference type="ChEBI" id="CHEBI:36655"/>
    </ligand>
</feature>
<feature type="domain" description="Malate synthase C-terminal" evidence="16">
    <location>
        <begin position="552"/>
        <end position="633"/>
    </location>
</feature>
<dbReference type="InterPro" id="IPR006253">
    <property type="entry name" value="Malate_synthG"/>
</dbReference>
<evidence type="ECO:0000259" key="15">
    <source>
        <dbReference type="Pfam" id="PF20658"/>
    </source>
</evidence>
<feature type="binding site" evidence="10">
    <location>
        <position position="279"/>
    </location>
    <ligand>
        <name>acetyl-CoA</name>
        <dbReference type="ChEBI" id="CHEBI:57288"/>
    </ligand>
</feature>
<feature type="active site" description="Proton acceptor" evidence="10">
    <location>
        <position position="306"/>
    </location>
</feature>
<keyword evidence="2 10" id="KW-0329">Glyoxylate bypass</keyword>
<dbReference type="InterPro" id="IPR044856">
    <property type="entry name" value="Malate_synth_C_sf"/>
</dbReference>
<dbReference type="InterPro" id="IPR011076">
    <property type="entry name" value="Malate_synth_sf"/>
</dbReference>
<proteinExistence type="inferred from homology"/>
<keyword evidence="3 10" id="KW-0963">Cytoplasm</keyword>
<dbReference type="GO" id="GO:0004474">
    <property type="term" value="F:malate synthase activity"/>
    <property type="evidence" value="ECO:0007669"/>
    <property type="project" value="UniProtKB-EC"/>
</dbReference>
<keyword evidence="6 10" id="KW-0479">Metal-binding</keyword>
<evidence type="ECO:0000256" key="4">
    <source>
        <dbReference type="ARBA" id="ARBA00022532"/>
    </source>
</evidence>
<dbReference type="InterPro" id="IPR001465">
    <property type="entry name" value="Malate_synthase_TIM"/>
</dbReference>
<sequence>MIDRAGLHVASQLASFIEERALPGTGIDPAAFWSGVADIYARFAPENRALLARRDDLQARIDARYAAGEPVDEAFLRAIGYLADEPASFEIAPANVDDEVAQIAGPQLVVPILNARFLLNAANARWGSLYDALYGTDAIPGERVPGYDPARGAQVIAWAKAFLDEALPLADGSWSELAGAPVLADPSLFVGRSEKGLLYRHHGLHIEVVIDRDHPIGRDDPAGIADVVLESAITTICDLEDSVAAVDAEDKVAAYANWLGLMKGDLADTFEKSGRRMTRTLNADRAYTAPDGRPFTLPGRSLLFVRNVGHLMTTPAVRLPDGSEAPEGILDAVVTSLIATHDRGGNSRAGSIYIVKPKMHGPEEAAFTNRLFDAVEDVLGLARHTIKVGVMDEERRTSANLAACIHAVRDRVVFINTGFLDRTGDEMHTAMRAGPVIRKAEMKASEWIRAYEDRNVQIGLACGFARRAQIGKGMWAAPDMMADMLEQKVAHPRSGATTAWVPSPTAATLHATHYHRVSVAERQLARAAEPVAPLSALLTVPVATGRNWTGDEVREELDNNAQGILGYVVRWIDQGVGCSKVPDIHDVGLMEDRATLRISSQHMANWLLHGVATEAEVDAALSRMAAKVDAQNAGDPAYRGLTPDGLAYRAARALVFEGAAQPSGYTEPLLHRYRAEAKARS</sequence>
<feature type="binding site" evidence="10">
    <location>
        <begin position="116"/>
        <end position="117"/>
    </location>
    <ligand>
        <name>acetyl-CoA</name>
        <dbReference type="ChEBI" id="CHEBI:57288"/>
    </ligand>
</feature>
<dbReference type="Pfam" id="PF20659">
    <property type="entry name" value="MS_C"/>
    <property type="match status" value="1"/>
</dbReference>
<feature type="active site" description="Proton donor" evidence="10">
    <location>
        <position position="592"/>
    </location>
</feature>
<evidence type="ECO:0000256" key="1">
    <source>
        <dbReference type="ARBA" id="ARBA00001946"/>
    </source>
</evidence>
<comment type="pathway">
    <text evidence="10 12">Carbohydrate metabolism; glyoxylate cycle; (S)-malate from isocitrate: step 2/2.</text>
</comment>
<keyword evidence="5 10" id="KW-0808">Transferase</keyword>
<dbReference type="RefSeq" id="WP_168132733.1">
    <property type="nucleotide sequence ID" value="NZ_JAAVJH010000001.1"/>
</dbReference>
<keyword evidence="7 10" id="KW-0460">Magnesium</keyword>
<comment type="subunit">
    <text evidence="10">Monomer.</text>
</comment>
<dbReference type="InterPro" id="IPR048356">
    <property type="entry name" value="MS_N"/>
</dbReference>
<evidence type="ECO:0000256" key="3">
    <source>
        <dbReference type="ARBA" id="ARBA00022490"/>
    </source>
</evidence>
<reference evidence="17 18" key="1">
    <citation type="submission" date="2020-03" db="EMBL/GenBank/DDBJ databases">
        <authorList>
            <person name="Wang L."/>
            <person name="He N."/>
            <person name="Li Y."/>
            <person name="Fang Y."/>
            <person name="Zhang F."/>
        </authorList>
    </citation>
    <scope>NUCLEOTIDE SEQUENCE [LARGE SCALE GENOMIC DNA]</scope>
    <source>
        <strain evidence="17 18">36D10-4-7</strain>
    </source>
</reference>
<dbReference type="SUPFAM" id="SSF51645">
    <property type="entry name" value="Malate synthase G"/>
    <property type="match status" value="1"/>
</dbReference>
<keyword evidence="18" id="KW-1185">Reference proteome</keyword>
<keyword evidence="4 10" id="KW-0816">Tricarboxylic acid cycle</keyword>
<keyword evidence="17" id="KW-0012">Acyltransferase</keyword>
<dbReference type="Pfam" id="PF20656">
    <property type="entry name" value="MS_N"/>
    <property type="match status" value="1"/>
</dbReference>
<evidence type="ECO:0000256" key="6">
    <source>
        <dbReference type="ARBA" id="ARBA00022723"/>
    </source>
</evidence>
<feature type="domain" description="Malate synthase G alpha-beta insertion" evidence="15">
    <location>
        <begin position="147"/>
        <end position="180"/>
    </location>
</feature>
<feature type="binding site" evidence="10">
    <location>
        <position position="242"/>
    </location>
    <ligand>
        <name>acetyl-CoA</name>
        <dbReference type="ChEBI" id="CHEBI:57288"/>
    </ligand>
</feature>
<dbReference type="Pfam" id="PF01274">
    <property type="entry name" value="MS_TIM-barrel"/>
    <property type="match status" value="1"/>
</dbReference>
<dbReference type="Proteomes" id="UP000732399">
    <property type="component" value="Unassembled WGS sequence"/>
</dbReference>
<feature type="domain" description="Malate synthase TIM barrel" evidence="13">
    <location>
        <begin position="303"/>
        <end position="524"/>
    </location>
</feature>
<feature type="binding site" evidence="10">
    <location>
        <position position="393"/>
    </location>
    <ligand>
        <name>Mg(2+)</name>
        <dbReference type="ChEBI" id="CHEBI:18420"/>
    </ligand>
</feature>
<dbReference type="Gene3D" id="1.20.1220.12">
    <property type="entry name" value="Malate synthase, domain III"/>
    <property type="match status" value="1"/>
</dbReference>
<evidence type="ECO:0000256" key="2">
    <source>
        <dbReference type="ARBA" id="ARBA00022435"/>
    </source>
</evidence>
<dbReference type="NCBIfam" id="TIGR01345">
    <property type="entry name" value="malate_syn_G"/>
    <property type="match status" value="1"/>
</dbReference>
<dbReference type="PANTHER" id="PTHR42739">
    <property type="entry name" value="MALATE SYNTHASE G"/>
    <property type="match status" value="1"/>
</dbReference>
<evidence type="ECO:0000313" key="17">
    <source>
        <dbReference type="EMBL" id="NJR77237.1"/>
    </source>
</evidence>
<evidence type="ECO:0000259" key="14">
    <source>
        <dbReference type="Pfam" id="PF20656"/>
    </source>
</evidence>
<feature type="domain" description="Malate synthase N-terminal" evidence="14">
    <location>
        <begin position="14"/>
        <end position="63"/>
    </location>
</feature>
<evidence type="ECO:0000256" key="10">
    <source>
        <dbReference type="HAMAP-Rule" id="MF_00641"/>
    </source>
</evidence>
<evidence type="ECO:0000256" key="9">
    <source>
        <dbReference type="ARBA" id="ARBA00047918"/>
    </source>
</evidence>
<comment type="cofactor">
    <cofactor evidence="1 10">
        <name>Mg(2+)</name>
        <dbReference type="ChEBI" id="CHEBI:18420"/>
    </cofactor>
</comment>
<accession>A0ABX1CNG3</accession>
<feature type="binding site" evidence="10">
    <location>
        <position position="502"/>
    </location>
    <ligand>
        <name>acetyl-CoA</name>
        <dbReference type="ChEBI" id="CHEBI:57288"/>
    </ligand>
</feature>
<dbReference type="InterPro" id="IPR046363">
    <property type="entry name" value="MS_N_TIM-barrel_dom"/>
</dbReference>
<dbReference type="Gene3D" id="3.20.20.360">
    <property type="entry name" value="Malate synthase, domain 3"/>
    <property type="match status" value="2"/>
</dbReference>
<evidence type="ECO:0000256" key="7">
    <source>
        <dbReference type="ARBA" id="ARBA00022842"/>
    </source>
</evidence>
<dbReference type="InterPro" id="IPR048355">
    <property type="entry name" value="MS_C"/>
</dbReference>
<feature type="binding site" evidence="10">
    <location>
        <position position="306"/>
    </location>
    <ligand>
        <name>glyoxylate</name>
        <dbReference type="ChEBI" id="CHEBI:36655"/>
    </ligand>
</feature>
<evidence type="ECO:0000256" key="5">
    <source>
        <dbReference type="ARBA" id="ARBA00022679"/>
    </source>
</evidence>
<evidence type="ECO:0000256" key="12">
    <source>
        <dbReference type="RuleBase" id="RU003572"/>
    </source>
</evidence>
<dbReference type="HAMAP" id="MF_00641">
    <property type="entry name" value="Malate_synth_G"/>
    <property type="match status" value="1"/>
</dbReference>
<organism evidence="17 18">
    <name type="scientific">Sphingomonas corticis</name>
    <dbReference type="NCBI Taxonomy" id="2722791"/>
    <lineage>
        <taxon>Bacteria</taxon>
        <taxon>Pseudomonadati</taxon>
        <taxon>Pseudomonadota</taxon>
        <taxon>Alphaproteobacteria</taxon>
        <taxon>Sphingomonadales</taxon>
        <taxon>Sphingomonadaceae</taxon>
        <taxon>Sphingomonas</taxon>
    </lineage>
</organism>
<comment type="subcellular location">
    <subcellularLocation>
        <location evidence="10 12">Cytoplasm</location>
    </subcellularLocation>
</comment>
<feature type="binding site" evidence="10">
    <location>
        <position position="421"/>
    </location>
    <ligand>
        <name>Mg(2+)</name>
        <dbReference type="ChEBI" id="CHEBI:18420"/>
    </ligand>
</feature>
<feature type="binding site" evidence="10">
    <location>
        <position position="393"/>
    </location>
    <ligand>
        <name>glyoxylate</name>
        <dbReference type="ChEBI" id="CHEBI:36655"/>
    </ligand>
</feature>
<comment type="catalytic activity">
    <reaction evidence="9 10 12">
        <text>glyoxylate + acetyl-CoA + H2O = (S)-malate + CoA + H(+)</text>
        <dbReference type="Rhea" id="RHEA:18181"/>
        <dbReference type="ChEBI" id="CHEBI:15377"/>
        <dbReference type="ChEBI" id="CHEBI:15378"/>
        <dbReference type="ChEBI" id="CHEBI:15589"/>
        <dbReference type="ChEBI" id="CHEBI:36655"/>
        <dbReference type="ChEBI" id="CHEBI:57287"/>
        <dbReference type="ChEBI" id="CHEBI:57288"/>
        <dbReference type="EC" id="2.3.3.9"/>
    </reaction>
</comment>
<protein>
    <recommendedName>
        <fullName evidence="10 11">Malate synthase G</fullName>
        <ecNumber evidence="10 11">2.3.3.9</ecNumber>
    </recommendedName>
</protein>
<feature type="binding site" evidence="10">
    <location>
        <position position="109"/>
    </location>
    <ligand>
        <name>acetyl-CoA</name>
        <dbReference type="ChEBI" id="CHEBI:57288"/>
    </ligand>
</feature>
<evidence type="ECO:0000256" key="11">
    <source>
        <dbReference type="NCBIfam" id="TIGR01345"/>
    </source>
</evidence>
<evidence type="ECO:0000313" key="18">
    <source>
        <dbReference type="Proteomes" id="UP000732399"/>
    </source>
</evidence>
<comment type="caution">
    <text evidence="10">Lacks conserved residue(s) required for the propagation of feature annotation.</text>
</comment>
<keyword evidence="8 10" id="KW-0558">Oxidation</keyword>
<dbReference type="InterPro" id="IPR048357">
    <property type="entry name" value="MSG_insertion"/>
</dbReference>
<comment type="function">
    <text evidence="10">Involved in the glycolate utilization. Catalyzes the condensation and subsequent hydrolysis of acetyl-coenzyme A (acetyl-CoA) and glyoxylate to form malate and CoA.</text>
</comment>
<evidence type="ECO:0000259" key="13">
    <source>
        <dbReference type="Pfam" id="PF01274"/>
    </source>
</evidence>
<dbReference type="Pfam" id="PF20658">
    <property type="entry name" value="MSG_insertion"/>
    <property type="match status" value="1"/>
</dbReference>
<feature type="modified residue" description="Cysteine sulfenic acid (-SOH)" evidence="10">
    <location>
        <position position="578"/>
    </location>
</feature>
<evidence type="ECO:0000259" key="16">
    <source>
        <dbReference type="Pfam" id="PF20659"/>
    </source>
</evidence>
<comment type="caution">
    <text evidence="17">The sequence shown here is derived from an EMBL/GenBank/DDBJ whole genome shotgun (WGS) entry which is preliminary data.</text>
</comment>
<dbReference type="PANTHER" id="PTHR42739:SF1">
    <property type="entry name" value="MALATE SYNTHASE G"/>
    <property type="match status" value="1"/>
</dbReference>
<name>A0ABX1CNG3_9SPHN</name>
<comment type="similarity">
    <text evidence="10 12">Belongs to the malate synthase family. GlcB subfamily.</text>
</comment>
<evidence type="ECO:0000256" key="8">
    <source>
        <dbReference type="ARBA" id="ARBA00023097"/>
    </source>
</evidence>
<dbReference type="EMBL" id="JAAVJH010000001">
    <property type="protein sequence ID" value="NJR77237.1"/>
    <property type="molecule type" value="Genomic_DNA"/>
</dbReference>